<organism evidence="1 2">
    <name type="scientific">Anoxybacterium hadale</name>
    <dbReference type="NCBI Taxonomy" id="3408580"/>
    <lineage>
        <taxon>Bacteria</taxon>
        <taxon>Bacillati</taxon>
        <taxon>Bacillota</taxon>
        <taxon>Clostridia</taxon>
        <taxon>Peptostreptococcales</taxon>
        <taxon>Anaerovoracaceae</taxon>
        <taxon>Anoxybacterium</taxon>
    </lineage>
</organism>
<dbReference type="Proteomes" id="UP000594014">
    <property type="component" value="Chromosome"/>
</dbReference>
<accession>A0ACD1ABK6</accession>
<evidence type="ECO:0000313" key="2">
    <source>
        <dbReference type="Proteomes" id="UP000594014"/>
    </source>
</evidence>
<gene>
    <name evidence="1" type="ORF">FRZ06_10285</name>
</gene>
<proteinExistence type="predicted"/>
<sequence>MEHYEMEFDFEAKHLNHIISIAEKQLADVRHSSSKQQSDLIDAKQDLWENSRLSMSNLWSSDRFYELVALSQYENVVSGKLSALELAAGKIAALERMIESPYFARIDFQFEDEDEAEQIYIGRSSLIDEKEVEIQVYDWRSPLASVFYRFGVGNAFYDAPNGRISGKVSLKRQFEIHHGQLEYFFDADVQIMDEFLRKLLSQNASSKMKAIVETIQKDQDIVIRDLENDLMMVQGVAGSGKTSVALHRVAYLMYQGLSSRLSAHNIMILSPNTLFERYISNVLPELGEDNVISIHFDDLLKLILPTARIQTKNQLLETLLTSRESISIEETDPTAKAGSNIEDIPLTAKVGSNIDLRKRSLTFKTSLEFKEILDRFIDDIPRKWIGFSDIDYDGKCIASRHLLKAEILDRKRDIPLGLRLKHLEEAIYQKVHKIRKARMKKLRSFAAKYPEHVFETEEFARLLSISESTTLSRNIEQFTRLDVLSLYKTLFRDPNYFHCLAKGIALPDGIDSILEYTRENLQKEQLAFEDGLPLALLQLKLNGFRYGKSIKQVVIDEAQDYYPLHFMLLKLLFPNARYTILGDIYQTIEKPEELAFFDSISKILDKKKSALVTMNKSFRCTSEILSFSKRFLRQSSEMESFSRSGEAPGIYGAQNQEALDELIREEIRLCQDRQYQSIGLLCKTEADARLLYQRLKHLPERQEQSPERPQQGLQSEVRFIGTDTITDIRGVFVLPLYMAKGLEFDAVLLCDVDKDHYASEDDRKLLYIGCTRALHRLSLFYAKEKSLLLD</sequence>
<protein>
    <submittedName>
        <fullName evidence="1">AAA family ATPase</fullName>
    </submittedName>
</protein>
<keyword evidence="2" id="KW-1185">Reference proteome</keyword>
<name>A0ACD1ABK6_9FIRM</name>
<dbReference type="EMBL" id="CP042469">
    <property type="protein sequence ID" value="QOX63708.1"/>
    <property type="molecule type" value="Genomic_DNA"/>
</dbReference>
<evidence type="ECO:0000313" key="1">
    <source>
        <dbReference type="EMBL" id="QOX63708.1"/>
    </source>
</evidence>
<reference evidence="1" key="1">
    <citation type="submission" date="2019-08" db="EMBL/GenBank/DDBJ databases">
        <title>Genome sequence of Clostridiales bacterium MT110.</title>
        <authorList>
            <person name="Cao J."/>
        </authorList>
    </citation>
    <scope>NUCLEOTIDE SEQUENCE</scope>
    <source>
        <strain evidence="1">MT110</strain>
    </source>
</reference>